<feature type="transmembrane region" description="Helical" evidence="1">
    <location>
        <begin position="45"/>
        <end position="66"/>
    </location>
</feature>
<feature type="transmembrane region" description="Helical" evidence="1">
    <location>
        <begin position="211"/>
        <end position="232"/>
    </location>
</feature>
<keyword evidence="1" id="KW-0472">Membrane</keyword>
<feature type="transmembrane region" description="Helical" evidence="1">
    <location>
        <begin position="7"/>
        <end position="25"/>
    </location>
</feature>
<gene>
    <name evidence="2" type="ORF">CKF48_13065</name>
</gene>
<evidence type="ECO:0000313" key="2">
    <source>
        <dbReference type="EMBL" id="ASV68170.1"/>
    </source>
</evidence>
<feature type="transmembrane region" description="Helical" evidence="1">
    <location>
        <begin position="102"/>
        <end position="121"/>
    </location>
</feature>
<keyword evidence="1" id="KW-0812">Transmembrane</keyword>
<reference evidence="2 3" key="1">
    <citation type="submission" date="2017-08" db="EMBL/GenBank/DDBJ databases">
        <title>Complete Genome Sequence of Bacillus kochii Oregon-R-modENCODE STRAIN BDGP4, isolated from Drosophila melanogaster gut.</title>
        <authorList>
            <person name="Wan K.H."/>
            <person name="Yu C."/>
            <person name="Park S."/>
            <person name="Hammonds A.S."/>
            <person name="Booth B.W."/>
            <person name="Celniker S.E."/>
        </authorList>
    </citation>
    <scope>NUCLEOTIDE SEQUENCE [LARGE SCALE GENOMIC DNA]</scope>
    <source>
        <strain evidence="2 3">BDGP4</strain>
    </source>
</reference>
<dbReference type="RefSeq" id="WP_095371740.1">
    <property type="nucleotide sequence ID" value="NZ_CP022983.1"/>
</dbReference>
<keyword evidence="1" id="KW-1133">Transmembrane helix</keyword>
<dbReference type="Gene3D" id="1.20.1260.100">
    <property type="entry name" value="TspO/MBR protein"/>
    <property type="match status" value="1"/>
</dbReference>
<dbReference type="InterPro" id="IPR038330">
    <property type="entry name" value="TspO/MBR-related_sf"/>
</dbReference>
<evidence type="ECO:0008006" key="4">
    <source>
        <dbReference type="Google" id="ProtNLM"/>
    </source>
</evidence>
<dbReference type="Proteomes" id="UP000215137">
    <property type="component" value="Chromosome"/>
</dbReference>
<proteinExistence type="predicted"/>
<sequence>MNQSKKLGIVYLITFAIMIFLNYWSATNVGNVADANQPLIQPAGFAFSIWGFIYLLLFIWIIRAFFVRGDAVYVKTSYLPALNFLLNGCWILAFTAQALLTSVIIIFALLVTLILIYGRINDTTHTFFEKLPFSIYIGWVSVASILNVFVWFVGMEQTVFLGLNEVTWTFIMLAVATILAIVFSIRFKDFIYTLVFIWAYIGIYAKTPNDAVKSFVMILILLLIVIFIYTLYKFFKK</sequence>
<evidence type="ECO:0000313" key="3">
    <source>
        <dbReference type="Proteomes" id="UP000215137"/>
    </source>
</evidence>
<feature type="transmembrane region" description="Helical" evidence="1">
    <location>
        <begin position="133"/>
        <end position="154"/>
    </location>
</feature>
<accession>A0A248TJA5</accession>
<dbReference type="AlphaFoldDB" id="A0A248TJA5"/>
<feature type="transmembrane region" description="Helical" evidence="1">
    <location>
        <begin position="166"/>
        <end position="183"/>
    </location>
</feature>
<dbReference type="KEGG" id="bko:CKF48_13065"/>
<evidence type="ECO:0000256" key="1">
    <source>
        <dbReference type="SAM" id="Phobius"/>
    </source>
</evidence>
<keyword evidence="3" id="KW-1185">Reference proteome</keyword>
<dbReference type="OrthoDB" id="5189031at2"/>
<organism evidence="2 3">
    <name type="scientific">Cytobacillus kochii</name>
    <dbReference type="NCBI Taxonomy" id="859143"/>
    <lineage>
        <taxon>Bacteria</taxon>
        <taxon>Bacillati</taxon>
        <taxon>Bacillota</taxon>
        <taxon>Bacilli</taxon>
        <taxon>Bacillales</taxon>
        <taxon>Bacillaceae</taxon>
        <taxon>Cytobacillus</taxon>
    </lineage>
</organism>
<dbReference type="PANTHER" id="PTHR33802:SF1">
    <property type="entry name" value="XK-RELATED PROTEIN"/>
    <property type="match status" value="1"/>
</dbReference>
<protein>
    <recommendedName>
        <fullName evidence="4">Tryptophan-rich sensory protein</fullName>
    </recommendedName>
</protein>
<dbReference type="EMBL" id="CP022983">
    <property type="protein sequence ID" value="ASV68170.1"/>
    <property type="molecule type" value="Genomic_DNA"/>
</dbReference>
<feature type="transmembrane region" description="Helical" evidence="1">
    <location>
        <begin position="78"/>
        <end position="96"/>
    </location>
</feature>
<name>A0A248TJA5_9BACI</name>
<feature type="transmembrane region" description="Helical" evidence="1">
    <location>
        <begin position="190"/>
        <end position="205"/>
    </location>
</feature>
<dbReference type="PANTHER" id="PTHR33802">
    <property type="entry name" value="SI:CH211-161H7.5-RELATED"/>
    <property type="match status" value="1"/>
</dbReference>